<comment type="similarity">
    <text evidence="1">Belongs to the peptidase C48 family.</text>
</comment>
<dbReference type="Gene3D" id="3.40.395.10">
    <property type="entry name" value="Adenoviral Proteinase, Chain A"/>
    <property type="match status" value="1"/>
</dbReference>
<evidence type="ECO:0000256" key="2">
    <source>
        <dbReference type="ARBA" id="ARBA00022670"/>
    </source>
</evidence>
<gene>
    <name evidence="5" type="ORF">Tco_0680648</name>
</gene>
<keyword evidence="6" id="KW-1185">Reference proteome</keyword>
<dbReference type="SUPFAM" id="SSF54001">
    <property type="entry name" value="Cysteine proteinases"/>
    <property type="match status" value="1"/>
</dbReference>
<reference evidence="5" key="1">
    <citation type="journal article" date="2022" name="Int. J. Mol. Sci.">
        <title>Draft Genome of Tanacetum Coccineum: Genomic Comparison of Closely Related Tanacetum-Family Plants.</title>
        <authorList>
            <person name="Yamashiro T."/>
            <person name="Shiraishi A."/>
            <person name="Nakayama K."/>
            <person name="Satake H."/>
        </authorList>
    </citation>
    <scope>NUCLEOTIDE SEQUENCE</scope>
</reference>
<keyword evidence="3" id="KW-0378">Hydrolase</keyword>
<evidence type="ECO:0000256" key="1">
    <source>
        <dbReference type="ARBA" id="ARBA00005234"/>
    </source>
</evidence>
<dbReference type="EMBL" id="BQNB010009624">
    <property type="protein sequence ID" value="GJS66084.1"/>
    <property type="molecule type" value="Genomic_DNA"/>
</dbReference>
<feature type="domain" description="Ubiquitin-like protease family profile" evidence="4">
    <location>
        <begin position="152"/>
        <end position="333"/>
    </location>
</feature>
<proteinExistence type="inferred from homology"/>
<dbReference type="InterPro" id="IPR038765">
    <property type="entry name" value="Papain-like_cys_pep_sf"/>
</dbReference>
<reference evidence="5" key="2">
    <citation type="submission" date="2022-01" db="EMBL/GenBank/DDBJ databases">
        <authorList>
            <person name="Yamashiro T."/>
            <person name="Shiraishi A."/>
            <person name="Satake H."/>
            <person name="Nakayama K."/>
        </authorList>
    </citation>
    <scope>NUCLEOTIDE SEQUENCE</scope>
</reference>
<evidence type="ECO:0000259" key="4">
    <source>
        <dbReference type="PROSITE" id="PS50600"/>
    </source>
</evidence>
<comment type="caution">
    <text evidence="5">The sequence shown here is derived from an EMBL/GenBank/DDBJ whole genome shotgun (WGS) entry which is preliminary data.</text>
</comment>
<dbReference type="InterPro" id="IPR003653">
    <property type="entry name" value="Peptidase_C48_C"/>
</dbReference>
<accession>A0ABQ4XL50</accession>
<evidence type="ECO:0000313" key="5">
    <source>
        <dbReference type="EMBL" id="GJS66084.1"/>
    </source>
</evidence>
<dbReference type="Proteomes" id="UP001151760">
    <property type="component" value="Unassembled WGS sequence"/>
</dbReference>
<dbReference type="PROSITE" id="PS50600">
    <property type="entry name" value="ULP_PROTEASE"/>
    <property type="match status" value="1"/>
</dbReference>
<dbReference type="Pfam" id="PF02902">
    <property type="entry name" value="Peptidase_C48"/>
    <property type="match status" value="1"/>
</dbReference>
<protein>
    <submittedName>
        <fullName evidence="5">Phospholipase-like protein</fullName>
    </submittedName>
</protein>
<evidence type="ECO:0000313" key="6">
    <source>
        <dbReference type="Proteomes" id="UP001151760"/>
    </source>
</evidence>
<evidence type="ECO:0000256" key="3">
    <source>
        <dbReference type="ARBA" id="ARBA00022801"/>
    </source>
</evidence>
<sequence length="368" mass="43301">MRCSPHVPKESAKDARFEGARIKPYYHQLEDFKTMVITKKRVKSEAQEKKMGENFGDLGDRWSDKDGEFFSFNVSPHQSANKDPVNELVDALDDLVDEKISVVKVSTAQTVRGKDLAQPFNCIDKVYCNFVLEQFLIKYSWRHCKFPWCNDIFINGRFWDALIGLDDKRLGWLLDDHIELLVWYMWHFRQSCHDWSIVSCYFLTLVFQDSMPFFYVTDEIYPMAWRDVEQVFIPINEPKRHWSLAQFHIQSGNVTFYDSQNIKGVEYRLWYLKMRSCLETKMHVLLHRTGVFSSKGINPNSYSIKFSQEHNVPQQGGLFGDYGVFVCLFLYRLAHGIPLAVKDPIQMALAYQEKKVKFYFEHKIICPS</sequence>
<organism evidence="5 6">
    <name type="scientific">Tanacetum coccineum</name>
    <dbReference type="NCBI Taxonomy" id="301880"/>
    <lineage>
        <taxon>Eukaryota</taxon>
        <taxon>Viridiplantae</taxon>
        <taxon>Streptophyta</taxon>
        <taxon>Embryophyta</taxon>
        <taxon>Tracheophyta</taxon>
        <taxon>Spermatophyta</taxon>
        <taxon>Magnoliopsida</taxon>
        <taxon>eudicotyledons</taxon>
        <taxon>Gunneridae</taxon>
        <taxon>Pentapetalae</taxon>
        <taxon>asterids</taxon>
        <taxon>campanulids</taxon>
        <taxon>Asterales</taxon>
        <taxon>Asteraceae</taxon>
        <taxon>Asteroideae</taxon>
        <taxon>Anthemideae</taxon>
        <taxon>Anthemidinae</taxon>
        <taxon>Tanacetum</taxon>
    </lineage>
</organism>
<keyword evidence="2" id="KW-0645">Protease</keyword>
<name>A0ABQ4XL50_9ASTR</name>